<dbReference type="AlphaFoldDB" id="A0A5M9GS92"/>
<feature type="transmembrane region" description="Helical" evidence="1">
    <location>
        <begin position="155"/>
        <end position="174"/>
    </location>
</feature>
<reference evidence="2 3" key="1">
    <citation type="submission" date="2019-09" db="EMBL/GenBank/DDBJ databases">
        <title>Pararcticibacter amylolyticus gen. nov., sp. nov., isolated from a rottenly hemp rope, and reclassification of Pedobacter tournemirensis as Pararcticibacter tournemirensis comb. nov.</title>
        <authorList>
            <person name="Cai Y."/>
        </authorList>
    </citation>
    <scope>NUCLEOTIDE SEQUENCE [LARGE SCALE GENOMIC DNA]</scope>
    <source>
        <strain evidence="2 3">TF5-37.2-LB10</strain>
    </source>
</reference>
<evidence type="ECO:0000313" key="2">
    <source>
        <dbReference type="EMBL" id="KAA8475674.1"/>
    </source>
</evidence>
<comment type="caution">
    <text evidence="2">The sequence shown here is derived from an EMBL/GenBank/DDBJ whole genome shotgun (WGS) entry which is preliminary data.</text>
</comment>
<evidence type="ECO:0000256" key="1">
    <source>
        <dbReference type="SAM" id="Phobius"/>
    </source>
</evidence>
<keyword evidence="3" id="KW-1185">Reference proteome</keyword>
<accession>A0A5M9GS92</accession>
<keyword evidence="1" id="KW-1133">Transmembrane helix</keyword>
<sequence>MRKMILGQRAMTLPMLSILLLPVLMISGCSVLKTKYSERKDSLGRRELYKTESSSLSGGSWASRVLVVNDSLGHQYSAEIFPKGKFHYSPLEGFTGEASRVLVKGKIKGATIARDSISGGSSLSGQQTLALKEKEQSNTSLAEKVKDVKRPGTAGLFWLLLIVAGVLAGGVLWWRKRRKVTKRESMNSS</sequence>
<evidence type="ECO:0008006" key="4">
    <source>
        <dbReference type="Google" id="ProtNLM"/>
    </source>
</evidence>
<keyword evidence="1" id="KW-0812">Transmembrane</keyword>
<dbReference type="EMBL" id="VWNE01000051">
    <property type="protein sequence ID" value="KAA8475674.1"/>
    <property type="molecule type" value="Genomic_DNA"/>
</dbReference>
<evidence type="ECO:0000313" key="3">
    <source>
        <dbReference type="Proteomes" id="UP000322918"/>
    </source>
</evidence>
<dbReference type="OrthoDB" id="773352at2"/>
<proteinExistence type="predicted"/>
<dbReference type="RefSeq" id="WP_141815082.1">
    <property type="nucleotide sequence ID" value="NZ_VFPL01000001.1"/>
</dbReference>
<dbReference type="Proteomes" id="UP000322918">
    <property type="component" value="Unassembled WGS sequence"/>
</dbReference>
<organism evidence="2 3">
    <name type="scientific">Arcticibacter tournemirensis</name>
    <dbReference type="NCBI Taxonomy" id="699437"/>
    <lineage>
        <taxon>Bacteria</taxon>
        <taxon>Pseudomonadati</taxon>
        <taxon>Bacteroidota</taxon>
        <taxon>Sphingobacteriia</taxon>
        <taxon>Sphingobacteriales</taxon>
        <taxon>Sphingobacteriaceae</taxon>
        <taxon>Arcticibacter</taxon>
    </lineage>
</organism>
<dbReference type="PROSITE" id="PS51257">
    <property type="entry name" value="PROKAR_LIPOPROTEIN"/>
    <property type="match status" value="1"/>
</dbReference>
<gene>
    <name evidence="2" type="ORF">F1649_21270</name>
</gene>
<protein>
    <recommendedName>
        <fullName evidence="4">LPXTG cell wall anchor domain-containing protein</fullName>
    </recommendedName>
</protein>
<keyword evidence="1" id="KW-0472">Membrane</keyword>
<name>A0A5M9GS92_9SPHI</name>